<name>A0A316YCI8_9BASI</name>
<dbReference type="InterPro" id="IPR004304">
    <property type="entry name" value="FmdA_AmdA"/>
</dbReference>
<protein>
    <submittedName>
        <fullName evidence="1">Acetamidase/Formamidase</fullName>
    </submittedName>
</protein>
<gene>
    <name evidence="1" type="ORF">FA10DRAFT_246141</name>
</gene>
<keyword evidence="2" id="KW-1185">Reference proteome</keyword>
<dbReference type="Gene3D" id="3.10.28.20">
    <property type="entry name" value="Acetamidase/Formamidase-like domains"/>
    <property type="match status" value="1"/>
</dbReference>
<dbReference type="InParanoid" id="A0A316YCI8"/>
<dbReference type="SUPFAM" id="SSF141130">
    <property type="entry name" value="Acetamidase/Formamidase-like"/>
    <property type="match status" value="1"/>
</dbReference>
<dbReference type="STRING" id="215250.A0A316YCI8"/>
<sequence>MQAQKVHGGEIPTLVSIDPHSSVVGQKDVHNRWHPDIPMIATVQPGDIFKMETHEWTGGQIKNTDDANDIHQVDLTRIHNLSGPLRVEGAEPGDVLVVDILDVQPFAHCTWGFTGIFDKANGGGLFAKDLDSKACKAIWDFQGIYATSRHIPGVRFAGIPHPGLMGTMPSRELLLEWNRRETGLIDLHRDEAGCQCVPPVALAPEPKGAYVGQDIDDELRAKIYNEGARTIPPRENGGNMDIKNLSRGSRAFLPVFVSGAGLSLGDLHFSQGDGELSFCGAIEMAGITTLKVDLIKNGVEKFAMTMPIFLPSPIDPIYAEKLVFQGISVDLHNGTGKQESMDATLAFKGAARSCIAFLSKLGYTTEQAILLLSAAPVDAHVAAIVDTPNACVTMSLPTAIFERDIRPTSEGYEQTSYGQCATAEASHTQ</sequence>
<evidence type="ECO:0000313" key="1">
    <source>
        <dbReference type="EMBL" id="PWN86921.1"/>
    </source>
</evidence>
<dbReference type="Pfam" id="PF03069">
    <property type="entry name" value="FmdA_AmdA"/>
    <property type="match status" value="1"/>
</dbReference>
<proteinExistence type="predicted"/>
<evidence type="ECO:0000313" key="2">
    <source>
        <dbReference type="Proteomes" id="UP000245768"/>
    </source>
</evidence>
<reference evidence="1 2" key="1">
    <citation type="journal article" date="2018" name="Mol. Biol. Evol.">
        <title>Broad Genomic Sampling Reveals a Smut Pathogenic Ancestry of the Fungal Clade Ustilaginomycotina.</title>
        <authorList>
            <person name="Kijpornyongpan T."/>
            <person name="Mondo S.J."/>
            <person name="Barry K."/>
            <person name="Sandor L."/>
            <person name="Lee J."/>
            <person name="Lipzen A."/>
            <person name="Pangilinan J."/>
            <person name="LaButti K."/>
            <person name="Hainaut M."/>
            <person name="Henrissat B."/>
            <person name="Grigoriev I.V."/>
            <person name="Spatafora J.W."/>
            <person name="Aime M.C."/>
        </authorList>
    </citation>
    <scope>NUCLEOTIDE SEQUENCE [LARGE SCALE GENOMIC DNA]</scope>
    <source>
        <strain evidence="1 2">MCA 4198</strain>
    </source>
</reference>
<dbReference type="PANTHER" id="PTHR31891">
    <property type="entry name" value="FORMAMIDASE C869.04-RELATED"/>
    <property type="match status" value="1"/>
</dbReference>
<dbReference type="Gene3D" id="2.60.120.580">
    <property type="entry name" value="Acetamidase/Formamidase-like domains"/>
    <property type="match status" value="1"/>
</dbReference>
<dbReference type="NCBIfam" id="NF045496">
    <property type="entry name" value="FormamaseFmdA"/>
    <property type="match status" value="1"/>
</dbReference>
<dbReference type="OrthoDB" id="9975579at2759"/>
<dbReference type="EMBL" id="KZ819642">
    <property type="protein sequence ID" value="PWN86921.1"/>
    <property type="molecule type" value="Genomic_DNA"/>
</dbReference>
<dbReference type="Proteomes" id="UP000245768">
    <property type="component" value="Unassembled WGS sequence"/>
</dbReference>
<dbReference type="InterPro" id="IPR054833">
    <property type="entry name" value="FormamaseFmdA"/>
</dbReference>
<organism evidence="1 2">
    <name type="scientific">Acaromyces ingoldii</name>
    <dbReference type="NCBI Taxonomy" id="215250"/>
    <lineage>
        <taxon>Eukaryota</taxon>
        <taxon>Fungi</taxon>
        <taxon>Dikarya</taxon>
        <taxon>Basidiomycota</taxon>
        <taxon>Ustilaginomycotina</taxon>
        <taxon>Exobasidiomycetes</taxon>
        <taxon>Exobasidiales</taxon>
        <taxon>Cryptobasidiaceae</taxon>
        <taxon>Acaromyces</taxon>
    </lineage>
</organism>
<dbReference type="PANTHER" id="PTHR31891:SF1">
    <property type="entry name" value="FORMAMIDASE C869.04-RELATED"/>
    <property type="match status" value="1"/>
</dbReference>
<dbReference type="GO" id="GO:0016811">
    <property type="term" value="F:hydrolase activity, acting on carbon-nitrogen (but not peptide) bonds, in linear amides"/>
    <property type="evidence" value="ECO:0007669"/>
    <property type="project" value="InterPro"/>
</dbReference>
<dbReference type="AlphaFoldDB" id="A0A316YCI8"/>
<dbReference type="RefSeq" id="XP_025374119.1">
    <property type="nucleotide sequence ID" value="XM_025519393.1"/>
</dbReference>
<dbReference type="FunCoup" id="A0A316YCI8">
    <property type="interactions" value="129"/>
</dbReference>
<accession>A0A316YCI8</accession>
<dbReference type="GeneID" id="37041309"/>